<evidence type="ECO:0008006" key="4">
    <source>
        <dbReference type="Google" id="ProtNLM"/>
    </source>
</evidence>
<protein>
    <recommendedName>
        <fullName evidence="4">Reverse transcriptase RNase H-like domain-containing protein</fullName>
    </recommendedName>
</protein>
<reference evidence="2 3" key="1">
    <citation type="journal article" date="2024" name="Microbiol. Resour. Announc.">
        <title>Genome annotations for the ascomycete fungi Trichoderma harzianum, Trichoderma aggressivum, and Purpureocillium lilacinum.</title>
        <authorList>
            <person name="Beijen E.P.W."/>
            <person name="Ohm R.A."/>
        </authorList>
    </citation>
    <scope>NUCLEOTIDE SEQUENCE [LARGE SCALE GENOMIC DNA]</scope>
    <source>
        <strain evidence="2 3">CBS 150709</strain>
    </source>
</reference>
<feature type="compositionally biased region" description="Polar residues" evidence="1">
    <location>
        <begin position="195"/>
        <end position="205"/>
    </location>
</feature>
<evidence type="ECO:0000313" key="3">
    <source>
        <dbReference type="Proteomes" id="UP001287286"/>
    </source>
</evidence>
<gene>
    <name evidence="2" type="ORF">Purlil1_12731</name>
</gene>
<evidence type="ECO:0000313" key="2">
    <source>
        <dbReference type="EMBL" id="KAK4075220.1"/>
    </source>
</evidence>
<sequence>MQFKPDAEAQFDREIKVFAVVSKLHSLSGKAPQLVETDHKSRKLVFAYPRLHWSPLHKRATRECFDEPTLRGLKDLLYKAINELYDSGVAYPVRQDAIFLVKRSAGESRSAGQSYRWGIFLGGWQLCTLQNQADRTEWNKQRRVQLDQVDLIFDPLLAQARQQPHSSEDIECLPGRQADRGAGADLFFPSRSGEPVSNASERNSKLSQAYDDRGYWDVHERILSTLAPRIPHIHRITGLSQGQTNDNSKRKNLLSHQPTEPLSLRKTQETASAPDHRRAAVGYRQRLDQRRRPCRDRAPTDFRPPFLPHFSLNLATDPTIWPHGLDRANMRHIPLGTFSTIIIPAAYEAVKEHVRQEMPRTLDKVYAMPCSYQEKAGGGRWCAEDESYLPQCWQSIVANANQVRIPNPRGEPWTLNKAISLFQWRMLAYIDPDNVDMRSRWIAAGARDYVANAGIPERDLDLNTKRYTYLSVLRDETQLSEVR</sequence>
<dbReference type="Proteomes" id="UP001287286">
    <property type="component" value="Unassembled WGS sequence"/>
</dbReference>
<evidence type="ECO:0000256" key="1">
    <source>
        <dbReference type="SAM" id="MobiDB-lite"/>
    </source>
</evidence>
<comment type="caution">
    <text evidence="2">The sequence shown here is derived from an EMBL/GenBank/DDBJ whole genome shotgun (WGS) entry which is preliminary data.</text>
</comment>
<keyword evidence="3" id="KW-1185">Reference proteome</keyword>
<organism evidence="2 3">
    <name type="scientific">Purpureocillium lilacinum</name>
    <name type="common">Paecilomyces lilacinus</name>
    <dbReference type="NCBI Taxonomy" id="33203"/>
    <lineage>
        <taxon>Eukaryota</taxon>
        <taxon>Fungi</taxon>
        <taxon>Dikarya</taxon>
        <taxon>Ascomycota</taxon>
        <taxon>Pezizomycotina</taxon>
        <taxon>Sordariomycetes</taxon>
        <taxon>Hypocreomycetidae</taxon>
        <taxon>Hypocreales</taxon>
        <taxon>Ophiocordycipitaceae</taxon>
        <taxon>Purpureocillium</taxon>
    </lineage>
</organism>
<proteinExistence type="predicted"/>
<feature type="region of interest" description="Disordered" evidence="1">
    <location>
        <begin position="237"/>
        <end position="277"/>
    </location>
</feature>
<name>A0ABR0BG87_PURLI</name>
<accession>A0ABR0BG87</accession>
<feature type="region of interest" description="Disordered" evidence="1">
    <location>
        <begin position="183"/>
        <end position="205"/>
    </location>
</feature>
<dbReference type="EMBL" id="JAWRVI010000127">
    <property type="protein sequence ID" value="KAK4075220.1"/>
    <property type="molecule type" value="Genomic_DNA"/>
</dbReference>